<keyword evidence="2" id="KW-0175">Coiled coil</keyword>
<dbReference type="Pfam" id="PF00616">
    <property type="entry name" value="RasGAP"/>
    <property type="match status" value="1"/>
</dbReference>
<dbReference type="PROSITE" id="PS50021">
    <property type="entry name" value="CH"/>
    <property type="match status" value="1"/>
</dbReference>
<reference evidence="5" key="1">
    <citation type="submission" date="2022-08" db="EMBL/GenBank/DDBJ databases">
        <title>Novel sulphate-reducing endosymbionts in the free-living metamonad Anaeramoeba.</title>
        <authorList>
            <person name="Jerlstrom-Hultqvist J."/>
            <person name="Cepicka I."/>
            <person name="Gallot-Lavallee L."/>
            <person name="Salas-Leiva D."/>
            <person name="Curtis B.A."/>
            <person name="Zahonova K."/>
            <person name="Pipaliya S."/>
            <person name="Dacks J."/>
            <person name="Roger A.J."/>
        </authorList>
    </citation>
    <scope>NUCLEOTIDE SEQUENCE</scope>
    <source>
        <strain evidence="5">Busselton2</strain>
    </source>
</reference>
<dbReference type="InterPro" id="IPR001715">
    <property type="entry name" value="CH_dom"/>
</dbReference>
<dbReference type="EMBL" id="JANTQA010000012">
    <property type="protein sequence ID" value="KAJ3450191.1"/>
    <property type="molecule type" value="Genomic_DNA"/>
</dbReference>
<dbReference type="Proteomes" id="UP001146793">
    <property type="component" value="Unassembled WGS sequence"/>
</dbReference>
<organism evidence="5 6">
    <name type="scientific">Anaeramoeba flamelloides</name>
    <dbReference type="NCBI Taxonomy" id="1746091"/>
    <lineage>
        <taxon>Eukaryota</taxon>
        <taxon>Metamonada</taxon>
        <taxon>Anaeramoebidae</taxon>
        <taxon>Anaeramoeba</taxon>
    </lineage>
</organism>
<feature type="coiled-coil region" evidence="2">
    <location>
        <begin position="149"/>
        <end position="190"/>
    </location>
</feature>
<dbReference type="SUPFAM" id="SSF47576">
    <property type="entry name" value="Calponin-homology domain, CH-domain"/>
    <property type="match status" value="1"/>
</dbReference>
<gene>
    <name evidence="5" type="ORF">M0812_06359</name>
</gene>
<feature type="domain" description="Calponin-homology (CH)" evidence="4">
    <location>
        <begin position="26"/>
        <end position="128"/>
    </location>
</feature>
<dbReference type="GO" id="GO:0005096">
    <property type="term" value="F:GTPase activator activity"/>
    <property type="evidence" value="ECO:0007669"/>
    <property type="project" value="UniProtKB-KW"/>
</dbReference>
<dbReference type="CDD" id="cd04519">
    <property type="entry name" value="RasGAP"/>
    <property type="match status" value="1"/>
</dbReference>
<evidence type="ECO:0000313" key="6">
    <source>
        <dbReference type="Proteomes" id="UP001146793"/>
    </source>
</evidence>
<dbReference type="InterPro" id="IPR036872">
    <property type="entry name" value="CH_dom_sf"/>
</dbReference>
<dbReference type="InterPro" id="IPR039360">
    <property type="entry name" value="Ras_GTPase"/>
</dbReference>
<dbReference type="Gene3D" id="1.10.506.10">
    <property type="entry name" value="GTPase Activation - p120gap, domain 1"/>
    <property type="match status" value="2"/>
</dbReference>
<evidence type="ECO:0000256" key="1">
    <source>
        <dbReference type="ARBA" id="ARBA00022468"/>
    </source>
</evidence>
<dbReference type="SMART" id="SM00323">
    <property type="entry name" value="RasGAP"/>
    <property type="match status" value="1"/>
</dbReference>
<dbReference type="AlphaFoldDB" id="A0AAV8AB59"/>
<dbReference type="InterPro" id="IPR008936">
    <property type="entry name" value="Rho_GTPase_activation_prot"/>
</dbReference>
<evidence type="ECO:0000259" key="3">
    <source>
        <dbReference type="PROSITE" id="PS50018"/>
    </source>
</evidence>
<feature type="domain" description="Ras-GAP" evidence="3">
    <location>
        <begin position="503"/>
        <end position="692"/>
    </location>
</feature>
<dbReference type="PROSITE" id="PS50018">
    <property type="entry name" value="RAS_GTPASE_ACTIV_2"/>
    <property type="match status" value="1"/>
</dbReference>
<evidence type="ECO:0000313" key="5">
    <source>
        <dbReference type="EMBL" id="KAJ3450191.1"/>
    </source>
</evidence>
<dbReference type="Gene3D" id="1.10.418.10">
    <property type="entry name" value="Calponin-like domain"/>
    <property type="match status" value="1"/>
</dbReference>
<keyword evidence="1" id="KW-0343">GTPase activation</keyword>
<dbReference type="PANTHER" id="PTHR10194">
    <property type="entry name" value="RAS GTPASE-ACTIVATING PROTEINS"/>
    <property type="match status" value="1"/>
</dbReference>
<evidence type="ECO:0000256" key="2">
    <source>
        <dbReference type="SAM" id="Coils"/>
    </source>
</evidence>
<name>A0AAV8AB59_9EUKA</name>
<protein>
    <submittedName>
        <fullName evidence="5">Ras gtpase-activating protein</fullName>
    </submittedName>
</protein>
<evidence type="ECO:0000259" key="4">
    <source>
        <dbReference type="PROSITE" id="PS50021"/>
    </source>
</evidence>
<accession>A0AAV8AB59</accession>
<comment type="caution">
    <text evidence="5">The sequence shown here is derived from an EMBL/GenBank/DDBJ whole genome shotgun (WGS) entry which is preliminary data.</text>
</comment>
<dbReference type="InterPro" id="IPR001936">
    <property type="entry name" value="RasGAP_dom"/>
</dbReference>
<sequence length="828" mass="97608">MWNKQNTLLSAILFSVSRKKNLGSIDKAEIFLIEWVNSHISDLDRKIKDFSVGFKDCVVLANVLNNLSTKTDFLKVLEISDLKKRATELINLLNTSEIRFQKCTVTQIIEENKESLLLFIAKLFLWSQSDMKKKEKISYEDVLIKENKIKESEKLKEKEQSIIQEQEKEIEKLNQMIIEEKNMRKKLTRKYSSILTEDFEYAEIGSIDYFLDLHSELSSNFLVFKGEISNFFQDFHLLFPNTNKLDTNFIAATNKLASIKNKKIIQNPKNFFRDIFIQVVLFVYESKFSEKQAVLDQLYSHMEKLYVTKPIKGIEKSFLRHFDEMNKILKSVKINLSEDFSTYLSICTLYDQYFYSSIFRFFLTEIFAMLLQEHNFTNKNPEKTWKLIYDEVGRLIPGQINLKRVQTTIRQFFQKVQISNYAKNASKIIHPLQQRSLGKTLRILVERTLSYKSLEIHKKTLNQLKRDQSGKYDSVRKVLNTQLLGTHINYLIALFDPRIQRNFALPLSHLLFTLFDSLGMLLQLIHFVIVLNITNSDSIDALFEKNTICSILINIFFQKFGQEYLVETIGSVFLQIKNKKSESLALEKIESPPKKVIKKNIRMYYERFINKIFSTHEKVPSWLKIVLSIIKQEATKKYRRQVNSFLCELFFVRFFCPGITSSEIHQKIGIEFDQETEKSLHQVANLIQSFSAGTITDKKRENNSFHLNLIKMKFEEKIQFLSKISEIKVINFEEHQKPFYIGRKFEEDQTIEPLAIRSLFDEERFLLISPKEFIHRIFVEVLSFEQNKESFFTNERMSYLSELTEQLKEMGLEIENLNDLLIDACDQK</sequence>
<dbReference type="SUPFAM" id="SSF48350">
    <property type="entry name" value="GTPase activation domain, GAP"/>
    <property type="match status" value="1"/>
</dbReference>
<proteinExistence type="predicted"/>